<dbReference type="PANTHER" id="PTHR30408">
    <property type="entry name" value="TYPE-1 RESTRICTION ENZYME ECOKI SPECIFICITY PROTEIN"/>
    <property type="match status" value="1"/>
</dbReference>
<name>A0A0C2CXE4_9BACT</name>
<evidence type="ECO:0000256" key="2">
    <source>
        <dbReference type="ARBA" id="ARBA00022747"/>
    </source>
</evidence>
<proteinExistence type="inferred from homology"/>
<sequence length="419" mass="46519">MPWLREASAADESMRAKFLFRVESREVQDDDGVITAFRDGQVTLRENRRLDGFTLAIKEVGYQGVRVGDLVIHNMDGFAGAIGVSESDGKCTPEYTVCNGVVGRADNRFYAYVLRTMARRDYIRVICPAVRERAPRFRYPRFAEVTLPCPNYEYQVAIADFLDRKTAAIDALIEKKERLIALLAEKRAALIHQAVTKGLDPDVPMKDSGVPWIGDIPAHWMMHRLRRVVGQFIDYRGRTPEKTRSGVPLITAGAVRDGIVDHSRAPEWVTEEVCKQLSGRGKPELGDILFTSEAPLGEVGIVTNVRIACAQRIIMFKVDATRVASPFLLQHFLSESGKGEVSSRASGSTASGIRADRLKMSLVPTPPLREQVTIVSFIEQETASYSDISSCIMSQVAKLKEYRQSLITAAVTGQLEIPS</sequence>
<reference evidence="5 6" key="1">
    <citation type="submission" date="2014-12" db="EMBL/GenBank/DDBJ databases">
        <title>Genome assembly of Enhygromyxa salina DSM 15201.</title>
        <authorList>
            <person name="Sharma G."/>
            <person name="Subramanian S."/>
        </authorList>
    </citation>
    <scope>NUCLEOTIDE SEQUENCE [LARGE SCALE GENOMIC DNA]</scope>
    <source>
        <strain evidence="5 6">DSM 15201</strain>
    </source>
</reference>
<evidence type="ECO:0000256" key="1">
    <source>
        <dbReference type="ARBA" id="ARBA00010923"/>
    </source>
</evidence>
<keyword evidence="3" id="KW-0238">DNA-binding</keyword>
<dbReference type="Gene3D" id="1.10.287.1120">
    <property type="entry name" value="Bipartite methylase S protein"/>
    <property type="match status" value="1"/>
</dbReference>
<evidence type="ECO:0000256" key="3">
    <source>
        <dbReference type="ARBA" id="ARBA00023125"/>
    </source>
</evidence>
<dbReference type="GO" id="GO:0003677">
    <property type="term" value="F:DNA binding"/>
    <property type="evidence" value="ECO:0007669"/>
    <property type="project" value="UniProtKB-KW"/>
</dbReference>
<protein>
    <submittedName>
        <fullName evidence="5">Type I restriction-modification system, specificity subunit S</fullName>
    </submittedName>
</protein>
<dbReference type="EMBL" id="JMCC02000075">
    <property type="protein sequence ID" value="KIG14290.1"/>
    <property type="molecule type" value="Genomic_DNA"/>
</dbReference>
<gene>
    <name evidence="5" type="ORF">DB30_06892</name>
</gene>
<dbReference type="Proteomes" id="UP000031599">
    <property type="component" value="Unassembled WGS sequence"/>
</dbReference>
<evidence type="ECO:0000313" key="5">
    <source>
        <dbReference type="EMBL" id="KIG14290.1"/>
    </source>
</evidence>
<comment type="similarity">
    <text evidence="1">Belongs to the type-I restriction system S methylase family.</text>
</comment>
<dbReference type="InterPro" id="IPR044946">
    <property type="entry name" value="Restrct_endonuc_typeI_TRD_sf"/>
</dbReference>
<dbReference type="SUPFAM" id="SSF116734">
    <property type="entry name" value="DNA methylase specificity domain"/>
    <property type="match status" value="2"/>
</dbReference>
<dbReference type="Gene3D" id="3.90.220.20">
    <property type="entry name" value="DNA methylase specificity domains"/>
    <property type="match status" value="2"/>
</dbReference>
<accession>A0A0C2CXE4</accession>
<dbReference type="InterPro" id="IPR052021">
    <property type="entry name" value="Type-I_RS_S_subunit"/>
</dbReference>
<keyword evidence="2" id="KW-0680">Restriction system</keyword>
<comment type="caution">
    <text evidence="5">The sequence shown here is derived from an EMBL/GenBank/DDBJ whole genome shotgun (WGS) entry which is preliminary data.</text>
</comment>
<organism evidence="5 6">
    <name type="scientific">Enhygromyxa salina</name>
    <dbReference type="NCBI Taxonomy" id="215803"/>
    <lineage>
        <taxon>Bacteria</taxon>
        <taxon>Pseudomonadati</taxon>
        <taxon>Myxococcota</taxon>
        <taxon>Polyangia</taxon>
        <taxon>Nannocystales</taxon>
        <taxon>Nannocystaceae</taxon>
        <taxon>Enhygromyxa</taxon>
    </lineage>
</organism>
<dbReference type="PANTHER" id="PTHR30408:SF12">
    <property type="entry name" value="TYPE I RESTRICTION ENZYME MJAVIII SPECIFICITY SUBUNIT"/>
    <property type="match status" value="1"/>
</dbReference>
<dbReference type="AlphaFoldDB" id="A0A0C2CXE4"/>
<dbReference type="GO" id="GO:0009307">
    <property type="term" value="P:DNA restriction-modification system"/>
    <property type="evidence" value="ECO:0007669"/>
    <property type="project" value="UniProtKB-KW"/>
</dbReference>
<evidence type="ECO:0000259" key="4">
    <source>
        <dbReference type="Pfam" id="PF01420"/>
    </source>
</evidence>
<dbReference type="Pfam" id="PF01420">
    <property type="entry name" value="Methylase_S"/>
    <property type="match status" value="1"/>
</dbReference>
<feature type="domain" description="Type I restriction modification DNA specificity" evidence="4">
    <location>
        <begin position="285"/>
        <end position="381"/>
    </location>
</feature>
<dbReference type="InterPro" id="IPR000055">
    <property type="entry name" value="Restrct_endonuc_typeI_TRD"/>
</dbReference>
<evidence type="ECO:0000313" key="6">
    <source>
        <dbReference type="Proteomes" id="UP000031599"/>
    </source>
</evidence>